<feature type="compositionally biased region" description="Polar residues" evidence="1">
    <location>
        <begin position="389"/>
        <end position="402"/>
    </location>
</feature>
<dbReference type="OMA" id="ANEIGVC"/>
<evidence type="ECO:0000313" key="2">
    <source>
        <dbReference type="EMBL" id="PRQ24241.1"/>
    </source>
</evidence>
<protein>
    <submittedName>
        <fullName evidence="2">Uncharacterized protein</fullName>
    </submittedName>
</protein>
<name>A0A2P6PQQ8_ROSCH</name>
<proteinExistence type="predicted"/>
<dbReference type="EMBL" id="PDCK01000044">
    <property type="protein sequence ID" value="PRQ24241.1"/>
    <property type="molecule type" value="Genomic_DNA"/>
</dbReference>
<dbReference type="STRING" id="74649.A0A2P6PQQ8"/>
<dbReference type="Proteomes" id="UP000238479">
    <property type="component" value="Chromosome 6"/>
</dbReference>
<dbReference type="PANTHER" id="PTHR33527:SF28">
    <property type="entry name" value="GB|AAD43168.1"/>
    <property type="match status" value="1"/>
</dbReference>
<keyword evidence="3" id="KW-1185">Reference proteome</keyword>
<comment type="caution">
    <text evidence="2">The sequence shown here is derived from an EMBL/GenBank/DDBJ whole genome shotgun (WGS) entry which is preliminary data.</text>
</comment>
<evidence type="ECO:0000256" key="1">
    <source>
        <dbReference type="SAM" id="MobiDB-lite"/>
    </source>
</evidence>
<accession>A0A2P6PQQ8</accession>
<gene>
    <name evidence="2" type="ORF">RchiOBHm_Chr6g0270221</name>
</gene>
<feature type="region of interest" description="Disordered" evidence="1">
    <location>
        <begin position="379"/>
        <end position="402"/>
    </location>
</feature>
<dbReference type="Gramene" id="PRQ24241">
    <property type="protein sequence ID" value="PRQ24241"/>
    <property type="gene ID" value="RchiOBHm_Chr6g0270221"/>
</dbReference>
<organism evidence="2 3">
    <name type="scientific">Rosa chinensis</name>
    <name type="common">China rose</name>
    <dbReference type="NCBI Taxonomy" id="74649"/>
    <lineage>
        <taxon>Eukaryota</taxon>
        <taxon>Viridiplantae</taxon>
        <taxon>Streptophyta</taxon>
        <taxon>Embryophyta</taxon>
        <taxon>Tracheophyta</taxon>
        <taxon>Spermatophyta</taxon>
        <taxon>Magnoliopsida</taxon>
        <taxon>eudicotyledons</taxon>
        <taxon>Gunneridae</taxon>
        <taxon>Pentapetalae</taxon>
        <taxon>rosids</taxon>
        <taxon>fabids</taxon>
        <taxon>Rosales</taxon>
        <taxon>Rosaceae</taxon>
        <taxon>Rosoideae</taxon>
        <taxon>Rosoideae incertae sedis</taxon>
        <taxon>Rosa</taxon>
    </lineage>
</organism>
<dbReference type="AlphaFoldDB" id="A0A2P6PQQ8"/>
<reference evidence="2 3" key="1">
    <citation type="journal article" date="2018" name="Nat. Genet.">
        <title>The Rosa genome provides new insights in the design of modern roses.</title>
        <authorList>
            <person name="Bendahmane M."/>
        </authorList>
    </citation>
    <scope>NUCLEOTIDE SEQUENCE [LARGE SCALE GENOMIC DNA]</scope>
    <source>
        <strain evidence="3">cv. Old Blush</strain>
    </source>
</reference>
<dbReference type="PANTHER" id="PTHR33527">
    <property type="entry name" value="OS07G0274300 PROTEIN"/>
    <property type="match status" value="1"/>
</dbReference>
<evidence type="ECO:0000313" key="3">
    <source>
        <dbReference type="Proteomes" id="UP000238479"/>
    </source>
</evidence>
<sequence>MSTNAALVHNAINSSIPPLEPEEDRTIVVTFSTVDPIPERELIDFFTWYIYCTTGNQITVMDQHHVIAAIRMESVQPGERPFCAYIVFRYASLVARVLGENQKMTFHINRFIVSGRKYEQSLEEFNKFHNIDRRLFTRLIYDLRRDLDESAGVMALWMSLEHTSKEFNNLVNKALTLPDTELNAMADETVIALNYIKIDDIQSDTEMPKLQAISESPVTLKFFHDNRHVIICAAIKFLKDVCLRAFQDFPYQPYYHAKAKLIEETSIIFHQESQIENKEAGETCRNLPLSDNECDEQERTLFLTFSKGFPLSENEVRECFTREFGDIIDRIYMQEVKEKYQQPLFAQLVVRSASLIPVILDGRSKVYLSINGKHIRAKKSVPRLRSKSPEASSPTIIRPTTE</sequence>